<dbReference type="EC" id="1.1.1.22" evidence="3"/>
<keyword evidence="4" id="KW-0560">Oxidoreductase</keyword>
<sequence>MSASQQPVKNICCIGAGYVGGPTCAVIAAKNPHIQVTVVDLNQNRIDAWRSPSLPIYEPDLQDVVELARDGLDGRTPNLHFSTDVEDSILAADLIFISVNTPTKTVGVGAGRASDLTYVESAARQIAEVATSNKIIVEKSTVPCGTASSLRDIFNTLGQEDVHFEVLSNPEFLAEGTAVRDLLEPDRILLGSLRTERGLAAANALADVYAAWVPRERVINVNIGSSELAKLAANCMLAQRISSINSLSALCESEGADISELAYAVGLDERIGPKFLKASVGFGGSCFKKDVLNLVYMAESRHLTEVANYWRAVVDINEYQKERFTKRIIRSLNNTLNSKKIAVLGYAYKKDTGDTRESAAITVIGQMISENARVHIYDPKVKESQIKQDLLADHRPETIDRCVTVCNDPYNACDKAAAVVILTEWDYFKTDGLILPPALFEKLASRDPENPRLKRTSTSSSETNSEGTGSSSEGLQPKVHDSPLTSPGSPAEPLNASKVLHNETNESRIDWARVSRIVRRPRLVFDGRNVVDRLKLEALDFHVNCIGKASTPSRRPSRYQ</sequence>
<protein>
    <recommendedName>
        <fullName evidence="3">UDP-glucose 6-dehydrogenase</fullName>
        <ecNumber evidence="3">1.1.1.22</ecNumber>
    </recommendedName>
</protein>
<dbReference type="SUPFAM" id="SSF52413">
    <property type="entry name" value="UDP-glucose/GDP-mannose dehydrogenase C-terminal domain"/>
    <property type="match status" value="1"/>
</dbReference>
<dbReference type="SUPFAM" id="SSF51735">
    <property type="entry name" value="NAD(P)-binding Rossmann-fold domains"/>
    <property type="match status" value="1"/>
</dbReference>
<feature type="binding site" evidence="8">
    <location>
        <begin position="15"/>
        <end position="20"/>
    </location>
    <ligand>
        <name>NAD(+)</name>
        <dbReference type="ChEBI" id="CHEBI:57540"/>
    </ligand>
</feature>
<dbReference type="Gene3D" id="3.40.50.720">
    <property type="entry name" value="NAD(P)-binding Rossmann-like Domain"/>
    <property type="match status" value="2"/>
</dbReference>
<dbReference type="Gene3D" id="1.20.5.100">
    <property type="entry name" value="Cytochrome c1, transmembrane anchor, C-terminal"/>
    <property type="match status" value="1"/>
</dbReference>
<dbReference type="PIRSF" id="PIRSF000124">
    <property type="entry name" value="UDPglc_GDPman_dh"/>
    <property type="match status" value="1"/>
</dbReference>
<dbReference type="InterPro" id="IPR014026">
    <property type="entry name" value="UDP-Glc/GDP-Man_DH_dimer"/>
</dbReference>
<feature type="active site" description="Nucleophile" evidence="7">
    <location>
        <position position="286"/>
    </location>
</feature>
<evidence type="ECO:0000256" key="4">
    <source>
        <dbReference type="ARBA" id="ARBA00023002"/>
    </source>
</evidence>
<feature type="domain" description="UDP-glucose/GDP-mannose dehydrogenase C-terminal" evidence="10">
    <location>
        <begin position="342"/>
        <end position="442"/>
    </location>
</feature>
<dbReference type="Proteomes" id="UP000268823">
    <property type="component" value="Unassembled WGS sequence"/>
</dbReference>
<organism evidence="11 12">
    <name type="scientific">Hortaea werneckii</name>
    <name type="common">Black yeast</name>
    <name type="synonym">Cladosporium werneckii</name>
    <dbReference type="NCBI Taxonomy" id="91943"/>
    <lineage>
        <taxon>Eukaryota</taxon>
        <taxon>Fungi</taxon>
        <taxon>Dikarya</taxon>
        <taxon>Ascomycota</taxon>
        <taxon>Pezizomycotina</taxon>
        <taxon>Dothideomycetes</taxon>
        <taxon>Dothideomycetidae</taxon>
        <taxon>Mycosphaerellales</taxon>
        <taxon>Teratosphaeriaceae</taxon>
        <taxon>Hortaea</taxon>
    </lineage>
</organism>
<dbReference type="InterPro" id="IPR036220">
    <property type="entry name" value="UDP-Glc/GDP-Man_DH_C_sf"/>
</dbReference>
<evidence type="ECO:0000313" key="12">
    <source>
        <dbReference type="Proteomes" id="UP000268823"/>
    </source>
</evidence>
<dbReference type="Pfam" id="PF03720">
    <property type="entry name" value="UDPG_MGDP_dh_C"/>
    <property type="match status" value="1"/>
</dbReference>
<keyword evidence="5 8" id="KW-0520">NAD</keyword>
<feature type="binding site" evidence="8">
    <location>
        <position position="356"/>
    </location>
    <ligand>
        <name>NAD(+)</name>
        <dbReference type="ChEBI" id="CHEBI:57540"/>
    </ligand>
</feature>
<dbReference type="GO" id="GO:0006065">
    <property type="term" value="P:UDP-glucuronate biosynthetic process"/>
    <property type="evidence" value="ECO:0007669"/>
    <property type="project" value="UniProtKB-UniPathway"/>
</dbReference>
<reference evidence="11 12" key="1">
    <citation type="journal article" date="2018" name="BMC Genomics">
        <title>Genomic evidence for intraspecific hybridization in a clonal and extremely halotolerant yeast.</title>
        <authorList>
            <person name="Gostincar C."/>
            <person name="Stajich J.E."/>
            <person name="Zupancic J."/>
            <person name="Zalar P."/>
            <person name="Gunde-Cimerman N."/>
        </authorList>
    </citation>
    <scope>NUCLEOTIDE SEQUENCE [LARGE SCALE GENOMIC DNA]</scope>
    <source>
        <strain evidence="11 12">EXF-2788</strain>
    </source>
</reference>
<dbReference type="UniPathway" id="UPA00038">
    <property type="reaction ID" value="UER00491"/>
</dbReference>
<evidence type="ECO:0000259" key="10">
    <source>
        <dbReference type="SMART" id="SM00984"/>
    </source>
</evidence>
<dbReference type="PIRSF" id="PIRSF500133">
    <property type="entry name" value="UDPglc_DH_euk"/>
    <property type="match status" value="1"/>
</dbReference>
<feature type="binding site" evidence="8">
    <location>
        <position position="45"/>
    </location>
    <ligand>
        <name>NAD(+)</name>
        <dbReference type="ChEBI" id="CHEBI:57540"/>
    </ligand>
</feature>
<evidence type="ECO:0000256" key="2">
    <source>
        <dbReference type="ARBA" id="ARBA00006601"/>
    </source>
</evidence>
<comment type="similarity">
    <text evidence="2">Belongs to the UDP-glucose/GDP-mannose dehydrogenase family.</text>
</comment>
<comment type="caution">
    <text evidence="11">The sequence shown here is derived from an EMBL/GenBank/DDBJ whole genome shotgun (WGS) entry which is preliminary data.</text>
</comment>
<dbReference type="InterPro" id="IPR008927">
    <property type="entry name" value="6-PGluconate_DH-like_C_sf"/>
</dbReference>
<dbReference type="FunFam" id="3.40.50.720:FF:000193">
    <property type="entry name" value="UDP-glucose 6-dehydrogenase"/>
    <property type="match status" value="1"/>
</dbReference>
<accession>A0A3M7F4C1</accession>
<proteinExistence type="inferred from homology"/>
<dbReference type="OrthoDB" id="5059218at2759"/>
<dbReference type="InterPro" id="IPR028356">
    <property type="entry name" value="UDPglc_DH_euk"/>
</dbReference>
<dbReference type="Pfam" id="PF03721">
    <property type="entry name" value="UDPG_MGDP_dh_N"/>
    <property type="match status" value="1"/>
</dbReference>
<dbReference type="GO" id="GO:0005634">
    <property type="term" value="C:nucleus"/>
    <property type="evidence" value="ECO:0007669"/>
    <property type="project" value="TreeGrafter"/>
</dbReference>
<feature type="binding site" evidence="8">
    <location>
        <position position="175"/>
    </location>
    <ligand>
        <name>NAD(+)</name>
        <dbReference type="ChEBI" id="CHEBI:57540"/>
    </ligand>
</feature>
<feature type="binding site" evidence="8">
    <location>
        <position position="40"/>
    </location>
    <ligand>
        <name>NAD(+)</name>
        <dbReference type="ChEBI" id="CHEBI:57540"/>
    </ligand>
</feature>
<gene>
    <name evidence="11" type="ORF">D0861_07322</name>
</gene>
<dbReference type="VEuPathDB" id="FungiDB:BTJ68_09194"/>
<dbReference type="InterPro" id="IPR036291">
    <property type="entry name" value="NAD(P)-bd_dom_sf"/>
</dbReference>
<evidence type="ECO:0000256" key="8">
    <source>
        <dbReference type="PIRSR" id="PIRSR500133-3"/>
    </source>
</evidence>
<evidence type="ECO:0000256" key="3">
    <source>
        <dbReference type="ARBA" id="ARBA00012954"/>
    </source>
</evidence>
<comment type="pathway">
    <text evidence="1">Nucleotide-sugar biosynthesis; UDP-alpha-D-glucuronate biosynthesis; UDP-alpha-D-glucuronate from UDP-alpha-D-glucose: step 1/1.</text>
</comment>
<dbReference type="InterPro" id="IPR001732">
    <property type="entry name" value="UDP-Glc/GDP-Man_DH_N"/>
</dbReference>
<dbReference type="EMBL" id="QWIR01000175">
    <property type="protein sequence ID" value="RMY83642.1"/>
    <property type="molecule type" value="Genomic_DNA"/>
</dbReference>
<evidence type="ECO:0000256" key="9">
    <source>
        <dbReference type="SAM" id="MobiDB-lite"/>
    </source>
</evidence>
<dbReference type="GO" id="GO:0051287">
    <property type="term" value="F:NAD binding"/>
    <property type="evidence" value="ECO:0007669"/>
    <property type="project" value="InterPro"/>
</dbReference>
<dbReference type="GO" id="GO:0006024">
    <property type="term" value="P:glycosaminoglycan biosynthetic process"/>
    <property type="evidence" value="ECO:0007669"/>
    <property type="project" value="TreeGrafter"/>
</dbReference>
<dbReference type="InterPro" id="IPR017476">
    <property type="entry name" value="UDP-Glc/GDP-Man"/>
</dbReference>
<dbReference type="NCBIfam" id="TIGR03026">
    <property type="entry name" value="NDP-sugDHase"/>
    <property type="match status" value="1"/>
</dbReference>
<evidence type="ECO:0000256" key="6">
    <source>
        <dbReference type="ARBA" id="ARBA00047473"/>
    </source>
</evidence>
<name>A0A3M7F4C1_HORWE</name>
<dbReference type="InterPro" id="IPR014027">
    <property type="entry name" value="UDP-Glc/GDP-Man_DH_C"/>
</dbReference>
<dbReference type="PANTHER" id="PTHR11374:SF3">
    <property type="entry name" value="UDP-GLUCOSE 6-DEHYDROGENASE"/>
    <property type="match status" value="1"/>
</dbReference>
<dbReference type="Pfam" id="PF00984">
    <property type="entry name" value="UDPG_MGDP_dh"/>
    <property type="match status" value="1"/>
</dbReference>
<comment type="catalytic activity">
    <reaction evidence="6">
        <text>UDP-alpha-D-glucose + 2 NAD(+) + H2O = UDP-alpha-D-glucuronate + 2 NADH + 3 H(+)</text>
        <dbReference type="Rhea" id="RHEA:23596"/>
        <dbReference type="ChEBI" id="CHEBI:15377"/>
        <dbReference type="ChEBI" id="CHEBI:15378"/>
        <dbReference type="ChEBI" id="CHEBI:57540"/>
        <dbReference type="ChEBI" id="CHEBI:57945"/>
        <dbReference type="ChEBI" id="CHEBI:58052"/>
        <dbReference type="ChEBI" id="CHEBI:58885"/>
        <dbReference type="EC" id="1.1.1.22"/>
    </reaction>
</comment>
<dbReference type="FunFam" id="1.20.5.100:FF:000001">
    <property type="entry name" value="UDP-glucose 6-dehydrogenase"/>
    <property type="match status" value="1"/>
</dbReference>
<dbReference type="SUPFAM" id="SSF48179">
    <property type="entry name" value="6-phosphogluconate dehydrogenase C-terminal domain-like"/>
    <property type="match status" value="1"/>
</dbReference>
<evidence type="ECO:0000256" key="7">
    <source>
        <dbReference type="PIRSR" id="PIRSR500133-1"/>
    </source>
</evidence>
<feature type="compositionally biased region" description="Low complexity" evidence="9">
    <location>
        <begin position="456"/>
        <end position="474"/>
    </location>
</feature>
<feature type="binding site" evidence="8">
    <location>
        <begin position="286"/>
        <end position="289"/>
    </location>
    <ligand>
        <name>NAD(+)</name>
        <dbReference type="ChEBI" id="CHEBI:57540"/>
    </ligand>
</feature>
<dbReference type="GO" id="GO:0003979">
    <property type="term" value="F:UDP-glucose 6-dehydrogenase activity"/>
    <property type="evidence" value="ECO:0007669"/>
    <property type="project" value="UniProtKB-EC"/>
</dbReference>
<evidence type="ECO:0000313" key="11">
    <source>
        <dbReference type="EMBL" id="RMY83642.1"/>
    </source>
</evidence>
<dbReference type="SMART" id="SM00984">
    <property type="entry name" value="UDPG_MGDP_dh_C"/>
    <property type="match status" value="1"/>
</dbReference>
<feature type="binding site" evidence="8">
    <location>
        <begin position="140"/>
        <end position="141"/>
    </location>
    <ligand>
        <name>NAD(+)</name>
        <dbReference type="ChEBI" id="CHEBI:57540"/>
    </ligand>
</feature>
<feature type="binding site" evidence="8">
    <location>
        <begin position="99"/>
        <end position="103"/>
    </location>
    <ligand>
        <name>NAD(+)</name>
        <dbReference type="ChEBI" id="CHEBI:57540"/>
    </ligand>
</feature>
<evidence type="ECO:0000256" key="5">
    <source>
        <dbReference type="ARBA" id="ARBA00023027"/>
    </source>
</evidence>
<dbReference type="FunFam" id="3.40.50.720:FF:000032">
    <property type="entry name" value="UDP-glucose 6-dehydrogenase"/>
    <property type="match status" value="1"/>
</dbReference>
<dbReference type="PANTHER" id="PTHR11374">
    <property type="entry name" value="UDP-GLUCOSE DEHYDROGENASE/UDP-MANNAC DEHYDROGENASE"/>
    <property type="match status" value="1"/>
</dbReference>
<dbReference type="AlphaFoldDB" id="A0A3M7F4C1"/>
<evidence type="ECO:0000256" key="1">
    <source>
        <dbReference type="ARBA" id="ARBA00004701"/>
    </source>
</evidence>
<feature type="region of interest" description="Disordered" evidence="9">
    <location>
        <begin position="446"/>
        <end position="500"/>
    </location>
</feature>